<protein>
    <recommendedName>
        <fullName evidence="4 6">dTDP-4-dehydrorhamnose reductase</fullName>
        <ecNumber evidence="3 6">1.1.1.133</ecNumber>
    </recommendedName>
</protein>
<dbReference type="GO" id="GO:0008831">
    <property type="term" value="F:dTDP-4-dehydrorhamnose reductase activity"/>
    <property type="evidence" value="ECO:0007669"/>
    <property type="project" value="UniProtKB-EC"/>
</dbReference>
<comment type="pathway">
    <text evidence="1 6">Carbohydrate biosynthesis; dTDP-L-rhamnose biosynthesis.</text>
</comment>
<dbReference type="Proteomes" id="UP000494363">
    <property type="component" value="Unassembled WGS sequence"/>
</dbReference>
<keyword evidence="9" id="KW-1185">Reference proteome</keyword>
<sequence length="302" mass="32614">MAERVDPVVLVTGSNGQVGTALLSRLTGFGRLVAAERNLLDLSDLAQVRRVVSQVKPAVIVNCAAYTAVDKAESDSELTMRINGEAPGVLAEEARRTGALLVHYSTDYVFDGSKDGAYVESDTPNPLNVYGASKLAGERAIAQAGGAWLVLRTSWVYGLYGKNFLLTMLRLGAQKKEIPVVADQFGAPTWAGTIADLTVQMLQQTPVAEKEALSWWTQRSGVYHMTAAGATSWAGFAEAIFAQAELDVTPTVMPIPTEAYPTPARRPRNSRLSNEKVAQAFNIQSPDWLVELQRCMSSHGQS</sequence>
<dbReference type="InterPro" id="IPR036291">
    <property type="entry name" value="NAD(P)-bd_dom_sf"/>
</dbReference>
<keyword evidence="6" id="KW-0521">NADP</keyword>
<evidence type="ECO:0000256" key="1">
    <source>
        <dbReference type="ARBA" id="ARBA00004781"/>
    </source>
</evidence>
<dbReference type="UniPathway" id="UPA00124"/>
<dbReference type="SUPFAM" id="SSF51735">
    <property type="entry name" value="NAD(P)-binding Rossmann-fold domains"/>
    <property type="match status" value="1"/>
</dbReference>
<dbReference type="CDD" id="cd05254">
    <property type="entry name" value="dTDP_HR_like_SDR_e"/>
    <property type="match status" value="1"/>
</dbReference>
<evidence type="ECO:0000259" key="7">
    <source>
        <dbReference type="Pfam" id="PF04321"/>
    </source>
</evidence>
<dbReference type="RefSeq" id="WP_175227933.1">
    <property type="nucleotide sequence ID" value="NZ_CADIKH010000016.1"/>
</dbReference>
<accession>A0A6J5E371</accession>
<evidence type="ECO:0000313" key="8">
    <source>
        <dbReference type="EMBL" id="CAB3760114.1"/>
    </source>
</evidence>
<dbReference type="EMBL" id="CADIKH010000016">
    <property type="protein sequence ID" value="CAB3760114.1"/>
    <property type="molecule type" value="Genomic_DNA"/>
</dbReference>
<dbReference type="Pfam" id="PF04321">
    <property type="entry name" value="RmlD_sub_bind"/>
    <property type="match status" value="1"/>
</dbReference>
<dbReference type="AlphaFoldDB" id="A0A6J5E371"/>
<reference evidence="8 9" key="1">
    <citation type="submission" date="2020-04" db="EMBL/GenBank/DDBJ databases">
        <authorList>
            <person name="De Canck E."/>
        </authorList>
    </citation>
    <scope>NUCLEOTIDE SEQUENCE [LARGE SCALE GENOMIC DNA]</scope>
    <source>
        <strain evidence="8 9">LMG 29542</strain>
    </source>
</reference>
<dbReference type="NCBIfam" id="TIGR01214">
    <property type="entry name" value="rmlD"/>
    <property type="match status" value="1"/>
</dbReference>
<dbReference type="PANTHER" id="PTHR10491:SF4">
    <property type="entry name" value="METHIONINE ADENOSYLTRANSFERASE 2 SUBUNIT BETA"/>
    <property type="match status" value="1"/>
</dbReference>
<organism evidence="8 9">
    <name type="scientific">Paraburkholderia humisilvae</name>
    <dbReference type="NCBI Taxonomy" id="627669"/>
    <lineage>
        <taxon>Bacteria</taxon>
        <taxon>Pseudomonadati</taxon>
        <taxon>Pseudomonadota</taxon>
        <taxon>Betaproteobacteria</taxon>
        <taxon>Burkholderiales</taxon>
        <taxon>Burkholderiaceae</taxon>
        <taxon>Paraburkholderia</taxon>
    </lineage>
</organism>
<comment type="function">
    <text evidence="6">Catalyzes the reduction of dTDP-6-deoxy-L-lyxo-4-hexulose to yield dTDP-L-rhamnose.</text>
</comment>
<dbReference type="EC" id="1.1.1.133" evidence="3 6"/>
<evidence type="ECO:0000256" key="3">
    <source>
        <dbReference type="ARBA" id="ARBA00012929"/>
    </source>
</evidence>
<keyword evidence="6 8" id="KW-0560">Oxidoreductase</keyword>
<comment type="cofactor">
    <cofactor evidence="6">
        <name>Mg(2+)</name>
        <dbReference type="ChEBI" id="CHEBI:18420"/>
    </cofactor>
    <text evidence="6">Binds 1 Mg(2+) ion per monomer.</text>
</comment>
<evidence type="ECO:0000256" key="6">
    <source>
        <dbReference type="RuleBase" id="RU364082"/>
    </source>
</evidence>
<dbReference type="InterPro" id="IPR029903">
    <property type="entry name" value="RmlD-like-bd"/>
</dbReference>
<dbReference type="Gene3D" id="3.90.25.10">
    <property type="entry name" value="UDP-galactose 4-epimerase, domain 1"/>
    <property type="match status" value="1"/>
</dbReference>
<dbReference type="PANTHER" id="PTHR10491">
    <property type="entry name" value="DTDP-4-DEHYDRORHAMNOSE REDUCTASE"/>
    <property type="match status" value="1"/>
</dbReference>
<dbReference type="GO" id="GO:0005829">
    <property type="term" value="C:cytosol"/>
    <property type="evidence" value="ECO:0007669"/>
    <property type="project" value="TreeGrafter"/>
</dbReference>
<evidence type="ECO:0000256" key="2">
    <source>
        <dbReference type="ARBA" id="ARBA00010944"/>
    </source>
</evidence>
<evidence type="ECO:0000256" key="4">
    <source>
        <dbReference type="ARBA" id="ARBA00017099"/>
    </source>
</evidence>
<proteinExistence type="inferred from homology"/>
<comment type="catalytic activity">
    <reaction evidence="5 6">
        <text>dTDP-beta-L-rhamnose + NADP(+) = dTDP-4-dehydro-beta-L-rhamnose + NADPH + H(+)</text>
        <dbReference type="Rhea" id="RHEA:21796"/>
        <dbReference type="ChEBI" id="CHEBI:15378"/>
        <dbReference type="ChEBI" id="CHEBI:57510"/>
        <dbReference type="ChEBI" id="CHEBI:57783"/>
        <dbReference type="ChEBI" id="CHEBI:58349"/>
        <dbReference type="ChEBI" id="CHEBI:62830"/>
        <dbReference type="EC" id="1.1.1.133"/>
    </reaction>
</comment>
<name>A0A6J5E371_9BURK</name>
<dbReference type="Gene3D" id="3.40.50.720">
    <property type="entry name" value="NAD(P)-binding Rossmann-like Domain"/>
    <property type="match status" value="1"/>
</dbReference>
<gene>
    <name evidence="8" type="primary">rmlD</name>
    <name evidence="8" type="ORF">LMG29542_03756</name>
</gene>
<feature type="domain" description="RmlD-like substrate binding" evidence="7">
    <location>
        <begin position="9"/>
        <end position="297"/>
    </location>
</feature>
<evidence type="ECO:0000313" key="9">
    <source>
        <dbReference type="Proteomes" id="UP000494363"/>
    </source>
</evidence>
<evidence type="ECO:0000256" key="5">
    <source>
        <dbReference type="ARBA" id="ARBA00048200"/>
    </source>
</evidence>
<dbReference type="GO" id="GO:0019305">
    <property type="term" value="P:dTDP-rhamnose biosynthetic process"/>
    <property type="evidence" value="ECO:0007669"/>
    <property type="project" value="UniProtKB-UniPathway"/>
</dbReference>
<comment type="similarity">
    <text evidence="2 6">Belongs to the dTDP-4-dehydrorhamnose reductase family.</text>
</comment>
<dbReference type="InterPro" id="IPR005913">
    <property type="entry name" value="dTDP_dehydrorham_reduct"/>
</dbReference>